<evidence type="ECO:0000313" key="3">
    <source>
        <dbReference type="Proteomes" id="UP000654918"/>
    </source>
</evidence>
<comment type="caution">
    <text evidence="2">The sequence shown here is derived from an EMBL/GenBank/DDBJ whole genome shotgun (WGS) entry which is preliminary data.</text>
</comment>
<keyword evidence="3" id="KW-1185">Reference proteome</keyword>
<dbReference type="AlphaFoldDB" id="A0A8H6J959"/>
<dbReference type="Proteomes" id="UP000654918">
    <property type="component" value="Unassembled WGS sequence"/>
</dbReference>
<name>A0A8H6J959_9PEZI</name>
<evidence type="ECO:0000256" key="1">
    <source>
        <dbReference type="SAM" id="MobiDB-lite"/>
    </source>
</evidence>
<reference evidence="2" key="1">
    <citation type="journal article" date="2020" name="Phytopathology">
        <title>Genome Sequence Resources of Colletotrichum truncatum, C. plurivorum, C. musicola, and C. sojae: Four Species Pathogenic to Soybean (Glycine max).</title>
        <authorList>
            <person name="Rogerio F."/>
            <person name="Boufleur T.R."/>
            <person name="Ciampi-Guillardi M."/>
            <person name="Sukno S.A."/>
            <person name="Thon M.R."/>
            <person name="Massola Junior N.S."/>
            <person name="Baroncelli R."/>
        </authorList>
    </citation>
    <scope>NUCLEOTIDE SEQUENCE</scope>
    <source>
        <strain evidence="2">LFN00145</strain>
    </source>
</reference>
<protein>
    <submittedName>
        <fullName evidence="2">Uncharacterized protein</fullName>
    </submittedName>
</protein>
<feature type="region of interest" description="Disordered" evidence="1">
    <location>
        <begin position="103"/>
        <end position="150"/>
    </location>
</feature>
<evidence type="ECO:0000313" key="2">
    <source>
        <dbReference type="EMBL" id="KAF6808782.1"/>
    </source>
</evidence>
<accession>A0A8H6J959</accession>
<dbReference type="EMBL" id="WIGO01000563">
    <property type="protein sequence ID" value="KAF6808782.1"/>
    <property type="molecule type" value="Genomic_DNA"/>
</dbReference>
<gene>
    <name evidence="2" type="ORF">CPLU01_15615</name>
</gene>
<sequence length="150" mass="15983">MCSTYRRCRIAGPRARTGSPIGAEYPDECRSRQSETCYLLAGDHNIVSTRESGSAATTSFSAVRSATLRIVGDPGAENDPATISQSAEDRQGALMLLIIPSNHDQSRRSGPISHHGSATSSWAIPSPNAGDKPDFHVGIPPHDFCAPNHN</sequence>
<proteinExistence type="predicted"/>
<organism evidence="2 3">
    <name type="scientific">Colletotrichum plurivorum</name>
    <dbReference type="NCBI Taxonomy" id="2175906"/>
    <lineage>
        <taxon>Eukaryota</taxon>
        <taxon>Fungi</taxon>
        <taxon>Dikarya</taxon>
        <taxon>Ascomycota</taxon>
        <taxon>Pezizomycotina</taxon>
        <taxon>Sordariomycetes</taxon>
        <taxon>Hypocreomycetidae</taxon>
        <taxon>Glomerellales</taxon>
        <taxon>Glomerellaceae</taxon>
        <taxon>Colletotrichum</taxon>
        <taxon>Colletotrichum orchidearum species complex</taxon>
    </lineage>
</organism>